<feature type="coiled-coil region" evidence="5">
    <location>
        <begin position="1323"/>
        <end position="1368"/>
    </location>
</feature>
<name>A0A8S1GRQ1_9PELO</name>
<dbReference type="SUPFAM" id="SSF56112">
    <property type="entry name" value="Protein kinase-like (PK-like)"/>
    <property type="match status" value="1"/>
</dbReference>
<feature type="compositionally biased region" description="Basic residues" evidence="6">
    <location>
        <begin position="879"/>
        <end position="892"/>
    </location>
</feature>
<feature type="domain" description="Protein kinase" evidence="7">
    <location>
        <begin position="90"/>
        <end position="349"/>
    </location>
</feature>
<feature type="compositionally biased region" description="Basic and acidic residues" evidence="6">
    <location>
        <begin position="1402"/>
        <end position="1411"/>
    </location>
</feature>
<keyword evidence="4" id="KW-0418">Kinase</keyword>
<feature type="compositionally biased region" description="Basic and acidic residues" evidence="6">
    <location>
        <begin position="974"/>
        <end position="994"/>
    </location>
</feature>
<keyword evidence="2" id="KW-0597">Phosphoprotein</keyword>
<feature type="compositionally biased region" description="Basic and acidic residues" evidence="6">
    <location>
        <begin position="533"/>
        <end position="544"/>
    </location>
</feature>
<feature type="region of interest" description="Disordered" evidence="6">
    <location>
        <begin position="868"/>
        <end position="924"/>
    </location>
</feature>
<dbReference type="Pfam" id="PF12474">
    <property type="entry name" value="PKK"/>
    <property type="match status" value="2"/>
</dbReference>
<dbReference type="Gene3D" id="1.10.510.10">
    <property type="entry name" value="Transferase(Phosphotransferase) domain 1"/>
    <property type="match status" value="1"/>
</dbReference>
<keyword evidence="3" id="KW-0808">Transferase</keyword>
<organism evidence="8 9">
    <name type="scientific">Caenorhabditis auriculariae</name>
    <dbReference type="NCBI Taxonomy" id="2777116"/>
    <lineage>
        <taxon>Eukaryota</taxon>
        <taxon>Metazoa</taxon>
        <taxon>Ecdysozoa</taxon>
        <taxon>Nematoda</taxon>
        <taxon>Chromadorea</taxon>
        <taxon>Rhabditida</taxon>
        <taxon>Rhabditina</taxon>
        <taxon>Rhabditomorpha</taxon>
        <taxon>Rhabditoidea</taxon>
        <taxon>Rhabditidae</taxon>
        <taxon>Peloderinae</taxon>
        <taxon>Caenorhabditis</taxon>
    </lineage>
</organism>
<evidence type="ECO:0000313" key="8">
    <source>
        <dbReference type="EMBL" id="CAD6185462.1"/>
    </source>
</evidence>
<feature type="compositionally biased region" description="Polar residues" evidence="6">
    <location>
        <begin position="499"/>
        <end position="514"/>
    </location>
</feature>
<evidence type="ECO:0000256" key="6">
    <source>
        <dbReference type="SAM" id="MobiDB-lite"/>
    </source>
</evidence>
<dbReference type="InterPro" id="IPR000719">
    <property type="entry name" value="Prot_kinase_dom"/>
</dbReference>
<dbReference type="InterPro" id="IPR051585">
    <property type="entry name" value="STE20_Ser/Thr_Kinases"/>
</dbReference>
<feature type="region of interest" description="Disordered" evidence="6">
    <location>
        <begin position="532"/>
        <end position="569"/>
    </location>
</feature>
<proteinExistence type="predicted"/>
<dbReference type="Pfam" id="PF00069">
    <property type="entry name" value="Pkinase"/>
    <property type="match status" value="1"/>
</dbReference>
<dbReference type="Gene3D" id="3.30.200.20">
    <property type="entry name" value="Phosphorylase Kinase, domain 1"/>
    <property type="match status" value="1"/>
</dbReference>
<dbReference type="SMART" id="SM00220">
    <property type="entry name" value="S_TKc"/>
    <property type="match status" value="1"/>
</dbReference>
<feature type="region of interest" description="Disordered" evidence="6">
    <location>
        <begin position="1390"/>
        <end position="1411"/>
    </location>
</feature>
<feature type="coiled-coil region" evidence="5">
    <location>
        <begin position="1108"/>
        <end position="1178"/>
    </location>
</feature>
<dbReference type="GO" id="GO:0004674">
    <property type="term" value="F:protein serine/threonine kinase activity"/>
    <property type="evidence" value="ECO:0007669"/>
    <property type="project" value="UniProtKB-KW"/>
</dbReference>
<sequence>MYGGHISIRRPFCKGLSSVAAIHETSHHNCPSVLWLRFPVCPEWRNLFVGPILSNNLPFHLLGSASDAFRNLPTNVQHSLQMNVNPREHWNIIGELGDGAFGKVEKAVSRKDPTKFAASKSIEVQKGESLQDLLVEIDILTSCNHPGILQLLGCYFFENKLNMMLEFCGGGALDMIMLELEKGLTEKQIAVVARYTCEALQYLHQNHIIHRDLKAGNILLTQDGVVKVADFGVSVKMKDANEKHNTFIGTPYWMAPEVMNCETFKDSPYSVKVDIWSLGITLIECAQMEPPHSNLSPTRVLIKILKSDPPTLDRPSMWSIFFADFLKKSLVKNPNDRPSAAELLKHSFIREVRDTRAIQELLAEVNADVEEEEIVDDHMSCDESLDSDDHRVPDLSDSKSTGSRTLSMEKFEVLPKKRAAPPPPVEVPKLISSTVSERNNVKEKLSFESQGDQTSGISHVECNFDYGNKETNAHMHPDFNSTSQNRQTASSQTSPSPTNRRSVQSMNDTTSVHSSGFDKEFLSSDLVVSVAENTEKTNENKEKSGPSYRKSSQISNKRPASSPSASGMQLSPNFLVNGLAKSNSEQEAFSVLDDLNFALDSEKGDFLTSPRAFGNERALSAPPTSSPPSHKIRDIIRQQREEAKVTGDSGSSIKDQLYARSLSEMSSRTSDQVEGRDRYLHTAISKPPSQQKTEFVIPEKTRVVFKREDVITVVEPLRSRHDRSNTNSPIDAWRQSPETVQTPEHWLHHEEKIARKEARNGSEDKERLAEILRNALPIVLELKGAQREFLSALEEEDYAREDVEEVAEDGHEDEVENARHALLRASRNAAEWGQKVDLAQAKADLLLNQLHQATDDSEFISRLPELQNQLRDLGQPRSRTPRPKSHKVRKAHAPVPPSLTKAFAPVAPQPKQKTPVQELSITSELIPEEPKELILHSPKISKKLEPPGGLSPTNLQYFEKTDSNRAPPPEPPVDYEKPMREVPPKQSPKQEKRGPAASNRLGGRRDINRQTVTKKTRTYTVDGVQMTSTTVHVFGAKDSKMQMKLQLQDLRRLQRDEGRQKQELASEANKLVDEQTRKFNLEQTSLLRQFEIDMDLLERRQRKEIEDAETAQEHELKLTQKKLRLEQEKDLKAFRERMKQEMKIVKQEMSMLSRAHRKDALKMQREALEHEHAMKEGEYIQQLKQNYDAHFQRVLERHQESLAQVERLFLQQKHGLLRIKENNTWELEDKQMREKYILHKKLLKDDYYLIRTQMLTRHQRDLHQLEKIHQEEIEDLSRALALDRKKLPKALRAEGKTRSMMYKESLRISGQTLSPSELNDLVRQFEEKENARIKNAMDEALKKHLSKIAALKAKQAESIVELNDLQSEKRKQLLEKENNTLYEHEQKVLRNAQTMGGGVGRPENDPRIEFQ</sequence>
<dbReference type="OrthoDB" id="10027016at2759"/>
<dbReference type="EMBL" id="CAJGYM010000002">
    <property type="protein sequence ID" value="CAD6185462.1"/>
    <property type="molecule type" value="Genomic_DNA"/>
</dbReference>
<evidence type="ECO:0000256" key="3">
    <source>
        <dbReference type="ARBA" id="ARBA00022679"/>
    </source>
</evidence>
<dbReference type="FunFam" id="1.10.510.10:FF:001298">
    <property type="entry name" value="STE20-like kinase"/>
    <property type="match status" value="1"/>
</dbReference>
<keyword evidence="9" id="KW-1185">Reference proteome</keyword>
<comment type="caution">
    <text evidence="8">The sequence shown here is derived from an EMBL/GenBank/DDBJ whole genome shotgun (WGS) entry which is preliminary data.</text>
</comment>
<evidence type="ECO:0000256" key="4">
    <source>
        <dbReference type="ARBA" id="ARBA00022777"/>
    </source>
</evidence>
<dbReference type="PROSITE" id="PS50011">
    <property type="entry name" value="PROTEIN_KINASE_DOM"/>
    <property type="match status" value="1"/>
</dbReference>
<evidence type="ECO:0000256" key="5">
    <source>
        <dbReference type="SAM" id="Coils"/>
    </source>
</evidence>
<keyword evidence="5" id="KW-0175">Coiled coil</keyword>
<dbReference type="PROSITE" id="PS00108">
    <property type="entry name" value="PROTEIN_KINASE_ST"/>
    <property type="match status" value="1"/>
</dbReference>
<dbReference type="InterPro" id="IPR008271">
    <property type="entry name" value="Ser/Thr_kinase_AS"/>
</dbReference>
<reference evidence="8" key="1">
    <citation type="submission" date="2020-10" db="EMBL/GenBank/DDBJ databases">
        <authorList>
            <person name="Kikuchi T."/>
        </authorList>
    </citation>
    <scope>NUCLEOTIDE SEQUENCE</scope>
    <source>
        <strain evidence="8">NKZ352</strain>
    </source>
</reference>
<evidence type="ECO:0000313" key="9">
    <source>
        <dbReference type="Proteomes" id="UP000835052"/>
    </source>
</evidence>
<feature type="region of interest" description="Disordered" evidence="6">
    <location>
        <begin position="468"/>
        <end position="516"/>
    </location>
</feature>
<dbReference type="PANTHER" id="PTHR46538:SF3">
    <property type="entry name" value="PROTEIN KINASE DOMAIN-CONTAINING PROTEIN"/>
    <property type="match status" value="1"/>
</dbReference>
<dbReference type="GO" id="GO:0005524">
    <property type="term" value="F:ATP binding"/>
    <property type="evidence" value="ECO:0007669"/>
    <property type="project" value="InterPro"/>
</dbReference>
<dbReference type="InterPro" id="IPR011009">
    <property type="entry name" value="Kinase-like_dom_sf"/>
</dbReference>
<dbReference type="InterPro" id="IPR022165">
    <property type="entry name" value="PKK"/>
</dbReference>
<protein>
    <recommendedName>
        <fullName evidence="7">Protein kinase domain-containing protein</fullName>
    </recommendedName>
</protein>
<dbReference type="PANTHER" id="PTHR46538">
    <property type="entry name" value="PROTEIN KINASE DOMAIN-CONTAINING PROTEIN"/>
    <property type="match status" value="1"/>
</dbReference>
<accession>A0A8S1GRQ1</accession>
<feature type="compositionally biased region" description="Low complexity" evidence="6">
    <location>
        <begin position="487"/>
        <end position="498"/>
    </location>
</feature>
<feature type="region of interest" description="Disordered" evidence="6">
    <location>
        <begin position="938"/>
        <end position="1013"/>
    </location>
</feature>
<keyword evidence="1" id="KW-0723">Serine/threonine-protein kinase</keyword>
<feature type="compositionally biased region" description="Basic and acidic residues" evidence="6">
    <location>
        <begin position="468"/>
        <end position="477"/>
    </location>
</feature>
<feature type="compositionally biased region" description="Polar residues" evidence="6">
    <location>
        <begin position="549"/>
        <end position="569"/>
    </location>
</feature>
<feature type="compositionally biased region" description="Low complexity" evidence="6">
    <location>
        <begin position="620"/>
        <end position="629"/>
    </location>
</feature>
<feature type="compositionally biased region" description="Polar residues" evidence="6">
    <location>
        <begin position="911"/>
        <end position="923"/>
    </location>
</feature>
<evidence type="ECO:0000259" key="7">
    <source>
        <dbReference type="PROSITE" id="PS50011"/>
    </source>
</evidence>
<evidence type="ECO:0000256" key="2">
    <source>
        <dbReference type="ARBA" id="ARBA00022553"/>
    </source>
</evidence>
<feature type="region of interest" description="Disordered" evidence="6">
    <location>
        <begin position="381"/>
        <end position="432"/>
    </location>
</feature>
<gene>
    <name evidence="8" type="ORF">CAUJ_LOCUS1381</name>
</gene>
<dbReference type="Proteomes" id="UP000835052">
    <property type="component" value="Unassembled WGS sequence"/>
</dbReference>
<feature type="compositionally biased region" description="Basic and acidic residues" evidence="6">
    <location>
        <begin position="381"/>
        <end position="397"/>
    </location>
</feature>
<feature type="region of interest" description="Disordered" evidence="6">
    <location>
        <begin position="609"/>
        <end position="631"/>
    </location>
</feature>
<evidence type="ECO:0000256" key="1">
    <source>
        <dbReference type="ARBA" id="ARBA00022527"/>
    </source>
</evidence>